<dbReference type="Pfam" id="PF06452">
    <property type="entry name" value="CBM9_1"/>
    <property type="match status" value="1"/>
</dbReference>
<comment type="caution">
    <text evidence="3">The sequence shown here is derived from an EMBL/GenBank/DDBJ whole genome shotgun (WGS) entry which is preliminary data.</text>
</comment>
<sequence length="246" mass="27477">MKTQVILGSAILLAGILVNAVNAANKCDSYIPRHYIARHISSPIKVDGSLDDEAWKKASWSVPFTNINDGANVSDAFKTRVKLLWDERFVYFGAEIFDPTSVPSNTSDPEKFSQSNFGILVDPGRTNHNYKEVRVNPFGRTRQFAWSKPPSNGGCATDDWSLGAASSYAISINAKKSMSRVNLGGGSWTLEWVLPLSSLQMSKKRGLFDFGYRSNWQFVRTGWGNSHYRKRSNIPLSNNSTNTHYQ</sequence>
<dbReference type="InterPro" id="IPR010502">
    <property type="entry name" value="Carb-bd_dom_fam9"/>
</dbReference>
<feature type="chain" id="PRO_5045090565" description="Carbohydrate-binding domain-containing protein" evidence="1">
    <location>
        <begin position="24"/>
        <end position="246"/>
    </location>
</feature>
<protein>
    <recommendedName>
        <fullName evidence="2">Carbohydrate-binding domain-containing protein</fullName>
    </recommendedName>
</protein>
<accession>A0ABR2VLP3</accession>
<name>A0ABR2VLP3_9FUNG</name>
<evidence type="ECO:0000259" key="2">
    <source>
        <dbReference type="Pfam" id="PF06452"/>
    </source>
</evidence>
<dbReference type="Gene3D" id="2.60.40.1190">
    <property type="match status" value="1"/>
</dbReference>
<dbReference type="CDD" id="cd09620">
    <property type="entry name" value="CBM9_like_3"/>
    <property type="match status" value="1"/>
</dbReference>
<reference evidence="3 4" key="1">
    <citation type="submission" date="2023-04" db="EMBL/GenBank/DDBJ databases">
        <title>Genome of Basidiobolus ranarum AG-B5.</title>
        <authorList>
            <person name="Stajich J.E."/>
            <person name="Carter-House D."/>
            <person name="Gryganskyi A."/>
        </authorList>
    </citation>
    <scope>NUCLEOTIDE SEQUENCE [LARGE SCALE GENOMIC DNA]</scope>
    <source>
        <strain evidence="3 4">AG-B5</strain>
    </source>
</reference>
<keyword evidence="4" id="KW-1185">Reference proteome</keyword>
<organism evidence="3 4">
    <name type="scientific">Basidiobolus ranarum</name>
    <dbReference type="NCBI Taxonomy" id="34480"/>
    <lineage>
        <taxon>Eukaryota</taxon>
        <taxon>Fungi</taxon>
        <taxon>Fungi incertae sedis</taxon>
        <taxon>Zoopagomycota</taxon>
        <taxon>Entomophthoromycotina</taxon>
        <taxon>Basidiobolomycetes</taxon>
        <taxon>Basidiobolales</taxon>
        <taxon>Basidiobolaceae</taxon>
        <taxon>Basidiobolus</taxon>
    </lineage>
</organism>
<evidence type="ECO:0000313" key="3">
    <source>
        <dbReference type="EMBL" id="KAK9679132.1"/>
    </source>
</evidence>
<evidence type="ECO:0000313" key="4">
    <source>
        <dbReference type="Proteomes" id="UP001479436"/>
    </source>
</evidence>
<keyword evidence="1" id="KW-0732">Signal</keyword>
<evidence type="ECO:0000256" key="1">
    <source>
        <dbReference type="SAM" id="SignalP"/>
    </source>
</evidence>
<dbReference type="EMBL" id="JASJQH010009558">
    <property type="protein sequence ID" value="KAK9679132.1"/>
    <property type="molecule type" value="Genomic_DNA"/>
</dbReference>
<gene>
    <name evidence="3" type="ORF">K7432_016399</name>
</gene>
<proteinExistence type="predicted"/>
<feature type="domain" description="Carbohydrate-binding" evidence="2">
    <location>
        <begin position="46"/>
        <end position="131"/>
    </location>
</feature>
<dbReference type="Proteomes" id="UP001479436">
    <property type="component" value="Unassembled WGS sequence"/>
</dbReference>
<dbReference type="SUPFAM" id="SSF49344">
    <property type="entry name" value="CBD9-like"/>
    <property type="match status" value="1"/>
</dbReference>
<feature type="signal peptide" evidence="1">
    <location>
        <begin position="1"/>
        <end position="23"/>
    </location>
</feature>